<reference evidence="2" key="1">
    <citation type="journal article" date="2019" name="Int. J. Syst. Evol. Microbiol.">
        <title>The Global Catalogue of Microorganisms (GCM) 10K type strain sequencing project: providing services to taxonomists for standard genome sequencing and annotation.</title>
        <authorList>
            <consortium name="The Broad Institute Genomics Platform"/>
            <consortium name="The Broad Institute Genome Sequencing Center for Infectious Disease"/>
            <person name="Wu L."/>
            <person name="Ma J."/>
        </authorList>
    </citation>
    <scope>NUCLEOTIDE SEQUENCE [LARGE SCALE GENOMIC DNA]</scope>
    <source>
        <strain evidence="2">CGMCC 4.7367</strain>
    </source>
</reference>
<dbReference type="RefSeq" id="WP_191304456.1">
    <property type="nucleotide sequence ID" value="NZ_BNAR01000018.1"/>
</dbReference>
<evidence type="ECO:0000313" key="2">
    <source>
        <dbReference type="Proteomes" id="UP000605568"/>
    </source>
</evidence>
<evidence type="ECO:0000313" key="1">
    <source>
        <dbReference type="EMBL" id="GHH57857.1"/>
    </source>
</evidence>
<organism evidence="1 2">
    <name type="scientific">Lentzea cavernae</name>
    <dbReference type="NCBI Taxonomy" id="2020703"/>
    <lineage>
        <taxon>Bacteria</taxon>
        <taxon>Bacillati</taxon>
        <taxon>Actinomycetota</taxon>
        <taxon>Actinomycetes</taxon>
        <taxon>Pseudonocardiales</taxon>
        <taxon>Pseudonocardiaceae</taxon>
        <taxon>Lentzea</taxon>
    </lineage>
</organism>
<keyword evidence="2" id="KW-1185">Reference proteome</keyword>
<proteinExistence type="predicted"/>
<name>A0ABQ3MQL7_9PSEU</name>
<gene>
    <name evidence="1" type="ORF">GCM10017774_78260</name>
</gene>
<dbReference type="EMBL" id="BNAR01000018">
    <property type="protein sequence ID" value="GHH57857.1"/>
    <property type="molecule type" value="Genomic_DNA"/>
</dbReference>
<comment type="caution">
    <text evidence="1">The sequence shown here is derived from an EMBL/GenBank/DDBJ whole genome shotgun (WGS) entry which is preliminary data.</text>
</comment>
<sequence length="85" mass="8937">MRPAPIPDGAVWPGATRIVVSAPDGDLAGDIPSVEALVDRSSTGWQRLSVRCVLESGDLERLAAGECVWMSFYGGMPPISVDLAP</sequence>
<protein>
    <submittedName>
        <fullName evidence="1">Uncharacterized protein</fullName>
    </submittedName>
</protein>
<accession>A0ABQ3MQL7</accession>
<dbReference type="Proteomes" id="UP000605568">
    <property type="component" value="Unassembled WGS sequence"/>
</dbReference>